<feature type="region of interest" description="Disordered" evidence="13">
    <location>
        <begin position="247"/>
        <end position="274"/>
    </location>
</feature>
<feature type="domain" description="Histidine kinase" evidence="14">
    <location>
        <begin position="306"/>
        <end position="553"/>
    </location>
</feature>
<dbReference type="SUPFAM" id="SSF50341">
    <property type="entry name" value="CheW-like"/>
    <property type="match status" value="1"/>
</dbReference>
<keyword evidence="8" id="KW-0547">Nucleotide-binding</keyword>
<dbReference type="Pfam" id="PF07194">
    <property type="entry name" value="P2"/>
    <property type="match status" value="1"/>
</dbReference>
<dbReference type="EC" id="2.7.13.3" evidence="3"/>
<evidence type="ECO:0000256" key="8">
    <source>
        <dbReference type="ARBA" id="ARBA00022741"/>
    </source>
</evidence>
<dbReference type="InterPro" id="IPR008207">
    <property type="entry name" value="Sig_transdc_His_kin_Hpt_dom"/>
</dbReference>
<evidence type="ECO:0000256" key="6">
    <source>
        <dbReference type="ARBA" id="ARBA00022553"/>
    </source>
</evidence>
<dbReference type="Gene3D" id="1.20.120.160">
    <property type="entry name" value="HPT domain"/>
    <property type="match status" value="1"/>
</dbReference>
<reference evidence="18" key="1">
    <citation type="submission" date="2017-09" db="EMBL/GenBank/DDBJ databases">
        <title>Depth-based differentiation of microbial function through sediment-hosted aquifers and enrichment of novel symbionts in the deep terrestrial subsurface.</title>
        <authorList>
            <person name="Probst A.J."/>
            <person name="Ladd B."/>
            <person name="Jarett J.K."/>
            <person name="Geller-Mcgrath D.E."/>
            <person name="Sieber C.M.K."/>
            <person name="Emerson J.B."/>
            <person name="Anantharaman K."/>
            <person name="Thomas B.C."/>
            <person name="Malmstrom R."/>
            <person name="Stieglmeier M."/>
            <person name="Klingl A."/>
            <person name="Woyke T."/>
            <person name="Ryan C.M."/>
            <person name="Banfield J.F."/>
        </authorList>
    </citation>
    <scope>NUCLEOTIDE SEQUENCE [LARGE SCALE GENOMIC DNA]</scope>
</reference>
<dbReference type="Proteomes" id="UP000230956">
    <property type="component" value="Unassembled WGS sequence"/>
</dbReference>
<dbReference type="PANTHER" id="PTHR43395">
    <property type="entry name" value="SENSOR HISTIDINE KINASE CHEA"/>
    <property type="match status" value="1"/>
</dbReference>
<evidence type="ECO:0000259" key="14">
    <source>
        <dbReference type="PROSITE" id="PS50109"/>
    </source>
</evidence>
<evidence type="ECO:0000259" key="16">
    <source>
        <dbReference type="PROSITE" id="PS50894"/>
    </source>
</evidence>
<dbReference type="InterPro" id="IPR037006">
    <property type="entry name" value="CheA-like_homodim_sf"/>
</dbReference>
<dbReference type="InterPro" id="IPR002545">
    <property type="entry name" value="CheW-lke_dom"/>
</dbReference>
<keyword evidence="10" id="KW-0067">ATP-binding</keyword>
<dbReference type="SMART" id="SM00387">
    <property type="entry name" value="HATPase_c"/>
    <property type="match status" value="1"/>
</dbReference>
<dbReference type="CDD" id="cd00088">
    <property type="entry name" value="HPT"/>
    <property type="match status" value="1"/>
</dbReference>
<gene>
    <name evidence="17" type="ORF">COY37_08725</name>
</gene>
<dbReference type="AlphaFoldDB" id="A0A2M7T6B6"/>
<comment type="caution">
    <text evidence="17">The sequence shown here is derived from an EMBL/GenBank/DDBJ whole genome shotgun (WGS) entry which is preliminary data.</text>
</comment>
<dbReference type="SUPFAM" id="SSF55052">
    <property type="entry name" value="CheY-binding domain of CheA"/>
    <property type="match status" value="1"/>
</dbReference>
<evidence type="ECO:0000259" key="15">
    <source>
        <dbReference type="PROSITE" id="PS50851"/>
    </source>
</evidence>
<dbReference type="SMART" id="SM00260">
    <property type="entry name" value="CheW"/>
    <property type="match status" value="1"/>
</dbReference>
<evidence type="ECO:0000256" key="7">
    <source>
        <dbReference type="ARBA" id="ARBA00022679"/>
    </source>
</evidence>
<evidence type="ECO:0000256" key="4">
    <source>
        <dbReference type="ARBA" id="ARBA00021495"/>
    </source>
</evidence>
<dbReference type="SMART" id="SM00073">
    <property type="entry name" value="HPT"/>
    <property type="match status" value="1"/>
</dbReference>
<dbReference type="RefSeq" id="WP_286677714.1">
    <property type="nucleotide sequence ID" value="NZ_MNXI01000027.1"/>
</dbReference>
<dbReference type="EMBL" id="PFNG01000205">
    <property type="protein sequence ID" value="PIZ36374.1"/>
    <property type="molecule type" value="Genomic_DNA"/>
</dbReference>
<keyword evidence="9" id="KW-0418">Kinase</keyword>
<dbReference type="InterPro" id="IPR036641">
    <property type="entry name" value="HPT_dom_sf"/>
</dbReference>
<dbReference type="InterPro" id="IPR010808">
    <property type="entry name" value="CheA_P2-bd"/>
</dbReference>
<dbReference type="InterPro" id="IPR036097">
    <property type="entry name" value="HisK_dim/P_sf"/>
</dbReference>
<evidence type="ECO:0000256" key="1">
    <source>
        <dbReference type="ARBA" id="ARBA00000085"/>
    </source>
</evidence>
<dbReference type="Pfam" id="PF02895">
    <property type="entry name" value="H-kinase_dim"/>
    <property type="match status" value="1"/>
</dbReference>
<dbReference type="InterPro" id="IPR037052">
    <property type="entry name" value="CheA-like_P2_sf"/>
</dbReference>
<dbReference type="InterPro" id="IPR035891">
    <property type="entry name" value="CheY-binding_CheA"/>
</dbReference>
<dbReference type="InterPro" id="IPR003594">
    <property type="entry name" value="HATPase_dom"/>
</dbReference>
<evidence type="ECO:0000256" key="12">
    <source>
        <dbReference type="PROSITE-ProRule" id="PRU00110"/>
    </source>
</evidence>
<dbReference type="InterPro" id="IPR036061">
    <property type="entry name" value="CheW-like_dom_sf"/>
</dbReference>
<sequence length="712" mass="78315">MDLVFDASPDDLKVFVQEAEELIQQLDENVLRLEKEGQNPELMQEIFRAAHTLKGSSGMLGHERMAELTHAMETLFDKLRKDELVVTTELIDLLLDCLDVLKTLKEECYTLQSSDIDVKGLSATILAFAEGAAAAPKEEESPTSLSLEDHEIDIINRAEIAGFQAFCIRVKIAKDCPMPSVRVFQVVEELQPVGQIIKTHPSTEVIESGDCGHDLEIILTANEDQSSIESIIKSISELSSYSIEPYQSDAEAEVEESAPGPVASTKESSADQRMEDLGPEARGKTQQEIKQMQAAAVKTVRVDVERLDHLMNLVGELVIGKTQLLQIGSDLADNYRLGDLSGTLNEVTAQIGQITNELQEEVMRARMLPIEQVFNKFPRLVRDLARTAGKTINFVVEGQETEIDRSVLEEIGDPLIHILRNAIDHGVETPDVRKKAKKPAEGNVYLGARHEENHIVVEVSDDGRGIDPQKLKDKAIKKGFLTPEAAEKMGDRDAYELMFLSGFSTAEKVSEISGRGVGMDVVRNNVKKINGTVEIESEPGNGTKFIIKLPLTLVIVDALIVVLGEKLYAIPLSMVKEVLRLERGDIKKVDKLETILLRGNVLPLLRLGELFSHIGNADRRDDQGLHVVVVGYGDNKVGLIVDNLVSKMEIMIKALGDYLGDIDGISGATILGDGKVALVVDPISLISKVDTQRSLSNQTIDFGKQRGRKKTA</sequence>
<dbReference type="SUPFAM" id="SSF47384">
    <property type="entry name" value="Homodimeric domain of signal transducing histidine kinase"/>
    <property type="match status" value="1"/>
</dbReference>
<comment type="subcellular location">
    <subcellularLocation>
        <location evidence="2">Cell membrane</location>
    </subcellularLocation>
</comment>
<dbReference type="PROSITE" id="PS50851">
    <property type="entry name" value="CHEW"/>
    <property type="match status" value="1"/>
</dbReference>
<comment type="catalytic activity">
    <reaction evidence="1">
        <text>ATP + protein L-histidine = ADP + protein N-phospho-L-histidine.</text>
        <dbReference type="EC" id="2.7.13.3"/>
    </reaction>
</comment>
<dbReference type="CDD" id="cd00731">
    <property type="entry name" value="CheA_reg"/>
    <property type="match status" value="1"/>
</dbReference>
<dbReference type="Pfam" id="PF01584">
    <property type="entry name" value="CheW"/>
    <property type="match status" value="1"/>
</dbReference>
<evidence type="ECO:0000313" key="17">
    <source>
        <dbReference type="EMBL" id="PIZ36374.1"/>
    </source>
</evidence>
<dbReference type="SMART" id="SM01231">
    <property type="entry name" value="H-kinase_dim"/>
    <property type="match status" value="1"/>
</dbReference>
<dbReference type="GO" id="GO:0005886">
    <property type="term" value="C:plasma membrane"/>
    <property type="evidence" value="ECO:0007669"/>
    <property type="project" value="UniProtKB-SubCell"/>
</dbReference>
<dbReference type="Gene3D" id="1.10.287.560">
    <property type="entry name" value="Histidine kinase CheA-like, homodimeric domain"/>
    <property type="match status" value="1"/>
</dbReference>
<keyword evidence="5" id="KW-0145">Chemotaxis</keyword>
<dbReference type="FunFam" id="3.30.565.10:FF:000016">
    <property type="entry name" value="Chemotaxis protein CheA, putative"/>
    <property type="match status" value="1"/>
</dbReference>
<evidence type="ECO:0000256" key="9">
    <source>
        <dbReference type="ARBA" id="ARBA00022777"/>
    </source>
</evidence>
<dbReference type="InterPro" id="IPR005467">
    <property type="entry name" value="His_kinase_dom"/>
</dbReference>
<dbReference type="GO" id="GO:0000155">
    <property type="term" value="F:phosphorelay sensor kinase activity"/>
    <property type="evidence" value="ECO:0007669"/>
    <property type="project" value="InterPro"/>
</dbReference>
<protein>
    <recommendedName>
        <fullName evidence="4">Chemotaxis protein CheA</fullName>
        <ecNumber evidence="3">2.7.13.3</ecNumber>
    </recommendedName>
</protein>
<dbReference type="PANTHER" id="PTHR43395:SF1">
    <property type="entry name" value="CHEMOTAXIS PROTEIN CHEA"/>
    <property type="match status" value="1"/>
</dbReference>
<dbReference type="InterPro" id="IPR004358">
    <property type="entry name" value="Sig_transdc_His_kin-like_C"/>
</dbReference>
<dbReference type="GO" id="GO:0005524">
    <property type="term" value="F:ATP binding"/>
    <property type="evidence" value="ECO:0007669"/>
    <property type="project" value="UniProtKB-KW"/>
</dbReference>
<accession>A0A2M7T6B6</accession>
<evidence type="ECO:0000256" key="11">
    <source>
        <dbReference type="ARBA" id="ARBA00023012"/>
    </source>
</evidence>
<evidence type="ECO:0000256" key="5">
    <source>
        <dbReference type="ARBA" id="ARBA00022500"/>
    </source>
</evidence>
<evidence type="ECO:0000256" key="3">
    <source>
        <dbReference type="ARBA" id="ARBA00012438"/>
    </source>
</evidence>
<evidence type="ECO:0000256" key="2">
    <source>
        <dbReference type="ARBA" id="ARBA00004236"/>
    </source>
</evidence>
<feature type="modified residue" description="Phosphohistidine" evidence="12">
    <location>
        <position position="51"/>
    </location>
</feature>
<dbReference type="InterPro" id="IPR051315">
    <property type="entry name" value="Bact_Chemotaxis_CheA"/>
</dbReference>
<dbReference type="Pfam" id="PF01627">
    <property type="entry name" value="Hpt"/>
    <property type="match status" value="1"/>
</dbReference>
<keyword evidence="11" id="KW-0902">Two-component regulatory system</keyword>
<dbReference type="PROSITE" id="PS50894">
    <property type="entry name" value="HPT"/>
    <property type="match status" value="1"/>
</dbReference>
<name>A0A2M7T6B6_9ACTN</name>
<feature type="domain" description="HPt" evidence="16">
    <location>
        <begin position="4"/>
        <end position="108"/>
    </location>
</feature>
<keyword evidence="6 12" id="KW-0597">Phosphoprotein</keyword>
<keyword evidence="7" id="KW-0808">Transferase</keyword>
<dbReference type="InterPro" id="IPR004105">
    <property type="entry name" value="CheA-like_dim"/>
</dbReference>
<evidence type="ECO:0000256" key="10">
    <source>
        <dbReference type="ARBA" id="ARBA00022840"/>
    </source>
</evidence>
<dbReference type="Gene3D" id="3.30.565.10">
    <property type="entry name" value="Histidine kinase-like ATPase, C-terminal domain"/>
    <property type="match status" value="1"/>
</dbReference>
<dbReference type="SUPFAM" id="SSF55874">
    <property type="entry name" value="ATPase domain of HSP90 chaperone/DNA topoisomerase II/histidine kinase"/>
    <property type="match status" value="1"/>
</dbReference>
<organism evidence="17 18">
    <name type="scientific">Candidatus Aquicultor secundus</name>
    <dbReference type="NCBI Taxonomy" id="1973895"/>
    <lineage>
        <taxon>Bacteria</taxon>
        <taxon>Bacillati</taxon>
        <taxon>Actinomycetota</taxon>
        <taxon>Candidatus Aquicultoria</taxon>
        <taxon>Candidatus Aquicultorales</taxon>
        <taxon>Candidatus Aquicultoraceae</taxon>
        <taxon>Candidatus Aquicultor</taxon>
    </lineage>
</organism>
<dbReference type="Pfam" id="PF02518">
    <property type="entry name" value="HATPase_c"/>
    <property type="match status" value="1"/>
</dbReference>
<evidence type="ECO:0000313" key="18">
    <source>
        <dbReference type="Proteomes" id="UP000230956"/>
    </source>
</evidence>
<dbReference type="CDD" id="cd16916">
    <property type="entry name" value="HATPase_CheA-like"/>
    <property type="match status" value="1"/>
</dbReference>
<dbReference type="GO" id="GO:0006935">
    <property type="term" value="P:chemotaxis"/>
    <property type="evidence" value="ECO:0007669"/>
    <property type="project" value="UniProtKB-KW"/>
</dbReference>
<dbReference type="GO" id="GO:0005737">
    <property type="term" value="C:cytoplasm"/>
    <property type="evidence" value="ECO:0007669"/>
    <property type="project" value="InterPro"/>
</dbReference>
<dbReference type="InterPro" id="IPR036890">
    <property type="entry name" value="HATPase_C_sf"/>
</dbReference>
<dbReference type="Gene3D" id="3.30.70.1110">
    <property type="entry name" value="Histidine kinase CheA-like, P2 response regulator-binding domain"/>
    <property type="match status" value="1"/>
</dbReference>
<dbReference type="SUPFAM" id="SSF47226">
    <property type="entry name" value="Histidine-containing phosphotransfer domain, HPT domain"/>
    <property type="match status" value="1"/>
</dbReference>
<dbReference type="PROSITE" id="PS50109">
    <property type="entry name" value="HIS_KIN"/>
    <property type="match status" value="1"/>
</dbReference>
<feature type="domain" description="CheW-like" evidence="15">
    <location>
        <begin position="555"/>
        <end position="691"/>
    </location>
</feature>
<dbReference type="Gene3D" id="2.30.30.40">
    <property type="entry name" value="SH3 Domains"/>
    <property type="match status" value="1"/>
</dbReference>
<proteinExistence type="predicted"/>
<dbReference type="PRINTS" id="PR00344">
    <property type="entry name" value="BCTRLSENSOR"/>
</dbReference>
<evidence type="ECO:0000256" key="13">
    <source>
        <dbReference type="SAM" id="MobiDB-lite"/>
    </source>
</evidence>